<accession>A0ABU2H8B3</accession>
<reference evidence="3" key="1">
    <citation type="submission" date="2023-07" db="EMBL/GenBank/DDBJ databases">
        <title>Novel species in the genus Lipingzhangella isolated from Sambhar Salt Lake.</title>
        <authorList>
            <person name="Jiya N."/>
            <person name="Kajale S."/>
            <person name="Sharma A."/>
        </authorList>
    </citation>
    <scope>NUCLEOTIDE SEQUENCE [LARGE SCALE GENOMIC DNA]</scope>
    <source>
        <strain evidence="3">LS1_29</strain>
    </source>
</reference>
<evidence type="ECO:0000313" key="3">
    <source>
        <dbReference type="Proteomes" id="UP001250214"/>
    </source>
</evidence>
<proteinExistence type="predicted"/>
<protein>
    <submittedName>
        <fullName evidence="2">Uncharacterized protein</fullName>
    </submittedName>
</protein>
<name>A0ABU2H8B3_9ACTN</name>
<keyword evidence="3" id="KW-1185">Reference proteome</keyword>
<dbReference type="RefSeq" id="WP_310913087.1">
    <property type="nucleotide sequence ID" value="NZ_JAVLVT010000006.1"/>
</dbReference>
<feature type="compositionally biased region" description="Acidic residues" evidence="1">
    <location>
        <begin position="67"/>
        <end position="78"/>
    </location>
</feature>
<organism evidence="2 3">
    <name type="scientific">Lipingzhangella rawalii</name>
    <dbReference type="NCBI Taxonomy" id="2055835"/>
    <lineage>
        <taxon>Bacteria</taxon>
        <taxon>Bacillati</taxon>
        <taxon>Actinomycetota</taxon>
        <taxon>Actinomycetes</taxon>
        <taxon>Streptosporangiales</taxon>
        <taxon>Nocardiopsidaceae</taxon>
        <taxon>Lipingzhangella</taxon>
    </lineage>
</organism>
<gene>
    <name evidence="2" type="ORF">RIF23_14650</name>
</gene>
<feature type="region of interest" description="Disordered" evidence="1">
    <location>
        <begin position="49"/>
        <end position="88"/>
    </location>
</feature>
<evidence type="ECO:0000256" key="1">
    <source>
        <dbReference type="SAM" id="MobiDB-lite"/>
    </source>
</evidence>
<comment type="caution">
    <text evidence="2">The sequence shown here is derived from an EMBL/GenBank/DDBJ whole genome shotgun (WGS) entry which is preliminary data.</text>
</comment>
<sequence>MEARGRVRTGPERAPGSAIVLSTRITDGETRVDAQLVVSELVTNAIHQDEGYGEDEIPDLRVSLGDALDETGSDEDGDASPGPVGGSE</sequence>
<dbReference type="Proteomes" id="UP001250214">
    <property type="component" value="Unassembled WGS sequence"/>
</dbReference>
<dbReference type="EMBL" id="JAVLVT010000006">
    <property type="protein sequence ID" value="MDS1271536.1"/>
    <property type="molecule type" value="Genomic_DNA"/>
</dbReference>
<evidence type="ECO:0000313" key="2">
    <source>
        <dbReference type="EMBL" id="MDS1271536.1"/>
    </source>
</evidence>